<dbReference type="AlphaFoldDB" id="A0AAX2H698"/>
<name>A0AAX2H698_9PSED</name>
<dbReference type="Gene3D" id="3.40.50.170">
    <property type="entry name" value="Formyl transferase, N-terminal domain"/>
    <property type="match status" value="1"/>
</dbReference>
<gene>
    <name evidence="2" type="ORF">PLUA15_220087</name>
</gene>
<comment type="caution">
    <text evidence="2">The sequence shown here is derived from an EMBL/GenBank/DDBJ whole genome shotgun (WGS) entry which is preliminary data.</text>
</comment>
<organism evidence="2 3">
    <name type="scientific">Pseudomonas lundensis</name>
    <dbReference type="NCBI Taxonomy" id="86185"/>
    <lineage>
        <taxon>Bacteria</taxon>
        <taxon>Pseudomonadati</taxon>
        <taxon>Pseudomonadota</taxon>
        <taxon>Gammaproteobacteria</taxon>
        <taxon>Pseudomonadales</taxon>
        <taxon>Pseudomonadaceae</taxon>
        <taxon>Pseudomonas</taxon>
    </lineage>
</organism>
<dbReference type="Proteomes" id="UP000219564">
    <property type="component" value="Unassembled WGS sequence"/>
</dbReference>
<evidence type="ECO:0000259" key="1">
    <source>
        <dbReference type="Pfam" id="PF00551"/>
    </source>
</evidence>
<evidence type="ECO:0000313" key="3">
    <source>
        <dbReference type="Proteomes" id="UP000219564"/>
    </source>
</evidence>
<dbReference type="RefSeq" id="WP_097191734.1">
    <property type="nucleotide sequence ID" value="NZ_OBKZ01000015.1"/>
</dbReference>
<dbReference type="Pfam" id="PF00551">
    <property type="entry name" value="Formyl_trans_N"/>
    <property type="match status" value="1"/>
</dbReference>
<dbReference type="EMBL" id="OBKZ01000015">
    <property type="protein sequence ID" value="SOB51994.1"/>
    <property type="molecule type" value="Genomic_DNA"/>
</dbReference>
<proteinExistence type="predicted"/>
<dbReference type="SUPFAM" id="SSF53328">
    <property type="entry name" value="Formyltransferase"/>
    <property type="match status" value="1"/>
</dbReference>
<evidence type="ECO:0000313" key="2">
    <source>
        <dbReference type="EMBL" id="SOB51994.1"/>
    </source>
</evidence>
<dbReference type="InterPro" id="IPR036477">
    <property type="entry name" value="Formyl_transf_N_sf"/>
</dbReference>
<protein>
    <recommendedName>
        <fullName evidence="1">Formyl transferase N-terminal domain-containing protein</fullName>
    </recommendedName>
</protein>
<dbReference type="InterPro" id="IPR002376">
    <property type="entry name" value="Formyl_transf_N"/>
</dbReference>
<accession>A0AAX2H698</accession>
<reference evidence="2 3" key="1">
    <citation type="submission" date="2017-08" db="EMBL/GenBank/DDBJ databases">
        <authorList>
            <person name="Chaillou S."/>
        </authorList>
    </citation>
    <scope>NUCLEOTIDE SEQUENCE [LARGE SCALE GENOMIC DNA]</scope>
    <source>
        <strain evidence="2 3">MFPA15A1205</strain>
    </source>
</reference>
<sequence>MLIEQAISSRLETLKPEPIAEAYFDTACALKTVAEASVCAEHALDTLEFLSKRVEISRGLYESYLSTGGRATHRWLDVPYLELALLLLVRDFLRLEQAGQSVVALKRLNAVLKLLAFINTQSSKVSEDLVSFINARADQFLNGFSASSTSETPSQLSPVKPLLKELDVTVLFWEGPIARAYLATLKGMGLKPKKIIHLISANDLASAKPIGRFLPGTARLAYAHYRQKSSIHYWSRALQIKESELFNSLKRSIESSLGFSDAIVDEALAVKDLRTYSSSIEKLMINGLKDNALHSYLAALPETTLLFTGGGIVPKALLDMPHLKFVHVHPGYLPDVRGADCALWSELVKGRTSATCFYMAPGIDDGDIIQASYLPVINIDVSRSGKDLKTLYRATYAFVDPWLRAHVLREAIIKTLGFTDVKAVSQNEISSMTYHFMHERIQDAVFDRMFKA</sequence>
<feature type="domain" description="Formyl transferase N-terminal" evidence="1">
    <location>
        <begin position="289"/>
        <end position="380"/>
    </location>
</feature>